<feature type="transmembrane region" description="Helical" evidence="1">
    <location>
        <begin position="37"/>
        <end position="59"/>
    </location>
</feature>
<accession>A0A195BFG4</accession>
<sequence>MQILKKKQISKRPRVEGFVERIIPEYTAKEFKTYFRYVVFISISISLLPTIFEFILRLIRPNLNSTKSVAGRKPIAVCTSNLLFTMIILKKIPEYLIISLRFYASGNYLISGGDFSGMSKTRAHRIVLFETGTFDTLILDDGDYPIRSYLMMPLRKIVLRKVYNEFARTCNTIERVFGIWKRRF</sequence>
<evidence type="ECO:0008006" key="4">
    <source>
        <dbReference type="Google" id="ProtNLM"/>
    </source>
</evidence>
<keyword evidence="1" id="KW-1133">Transmembrane helix</keyword>
<dbReference type="EMBL" id="KQ976504">
    <property type="protein sequence ID" value="KYM82949.1"/>
    <property type="molecule type" value="Genomic_DNA"/>
</dbReference>
<protein>
    <recommendedName>
        <fullName evidence="4">DDE Tnp4 domain-containing protein</fullName>
    </recommendedName>
</protein>
<name>A0A195BFG4_9HYME</name>
<dbReference type="AlphaFoldDB" id="A0A195BFG4"/>
<proteinExistence type="predicted"/>
<reference evidence="2 3" key="1">
    <citation type="submission" date="2015-09" db="EMBL/GenBank/DDBJ databases">
        <title>Atta colombica WGS genome.</title>
        <authorList>
            <person name="Nygaard S."/>
            <person name="Hu H."/>
            <person name="Boomsma J."/>
            <person name="Zhang G."/>
        </authorList>
    </citation>
    <scope>NUCLEOTIDE SEQUENCE [LARGE SCALE GENOMIC DNA]</scope>
    <source>
        <strain evidence="2">Treedump-2</strain>
        <tissue evidence="2">Whole body</tissue>
    </source>
</reference>
<dbReference type="Proteomes" id="UP000078540">
    <property type="component" value="Unassembled WGS sequence"/>
</dbReference>
<evidence type="ECO:0000313" key="2">
    <source>
        <dbReference type="EMBL" id="KYM82949.1"/>
    </source>
</evidence>
<gene>
    <name evidence="2" type="ORF">ALC53_06661</name>
</gene>
<organism evidence="2 3">
    <name type="scientific">Atta colombica</name>
    <dbReference type="NCBI Taxonomy" id="520822"/>
    <lineage>
        <taxon>Eukaryota</taxon>
        <taxon>Metazoa</taxon>
        <taxon>Ecdysozoa</taxon>
        <taxon>Arthropoda</taxon>
        <taxon>Hexapoda</taxon>
        <taxon>Insecta</taxon>
        <taxon>Pterygota</taxon>
        <taxon>Neoptera</taxon>
        <taxon>Endopterygota</taxon>
        <taxon>Hymenoptera</taxon>
        <taxon>Apocrita</taxon>
        <taxon>Aculeata</taxon>
        <taxon>Formicoidea</taxon>
        <taxon>Formicidae</taxon>
        <taxon>Myrmicinae</taxon>
        <taxon>Atta</taxon>
    </lineage>
</organism>
<evidence type="ECO:0000256" key="1">
    <source>
        <dbReference type="SAM" id="Phobius"/>
    </source>
</evidence>
<keyword evidence="3" id="KW-1185">Reference proteome</keyword>
<keyword evidence="1" id="KW-0812">Transmembrane</keyword>
<keyword evidence="1" id="KW-0472">Membrane</keyword>
<evidence type="ECO:0000313" key="3">
    <source>
        <dbReference type="Proteomes" id="UP000078540"/>
    </source>
</evidence>